<dbReference type="EMBL" id="CM056815">
    <property type="protein sequence ID" value="KAJ8628791.1"/>
    <property type="molecule type" value="Genomic_DNA"/>
</dbReference>
<comment type="caution">
    <text evidence="1">The sequence shown here is derived from an EMBL/GenBank/DDBJ whole genome shotgun (WGS) entry which is preliminary data.</text>
</comment>
<dbReference type="Proteomes" id="UP001234297">
    <property type="component" value="Chromosome 7"/>
</dbReference>
<reference evidence="1 2" key="1">
    <citation type="journal article" date="2022" name="Hortic Res">
        <title>A haplotype resolved chromosomal level avocado genome allows analysis of novel avocado genes.</title>
        <authorList>
            <person name="Nath O."/>
            <person name="Fletcher S.J."/>
            <person name="Hayward A."/>
            <person name="Shaw L.M."/>
            <person name="Masouleh A.K."/>
            <person name="Furtado A."/>
            <person name="Henry R.J."/>
            <person name="Mitter N."/>
        </authorList>
    </citation>
    <scope>NUCLEOTIDE SEQUENCE [LARGE SCALE GENOMIC DNA]</scope>
    <source>
        <strain evidence="2">cv. Hass</strain>
    </source>
</reference>
<protein>
    <submittedName>
        <fullName evidence="1">Uncharacterized protein</fullName>
    </submittedName>
</protein>
<evidence type="ECO:0000313" key="1">
    <source>
        <dbReference type="EMBL" id="KAJ8628791.1"/>
    </source>
</evidence>
<sequence length="250" mass="27269">MAPKDNTSEEYETWEDENCMVKSWLLDAMTKNIRSLFLRLSTAKEIWEAAKQTDTVSQDASKAYQLYCEVAYAIVCAEADRQDAMLGVTSNEGAVMAIRKSSAHPDPKKGVRKCTHCNGDNHVIDTCFKLHGYPDWHPKGKMVSPKPYNLTAEGSVPKSHLVTASGFVAKSGMTNSAITLPFFTGQSAWIIDTGATDHMTYDKKRFSHLSSSCPTSIITNANGVSSPVVGISTVPLSPSLSINNVYSSHP</sequence>
<proteinExistence type="predicted"/>
<gene>
    <name evidence="1" type="ORF">MRB53_022114</name>
</gene>
<accession>A0ACC2L6I2</accession>
<keyword evidence="2" id="KW-1185">Reference proteome</keyword>
<organism evidence="1 2">
    <name type="scientific">Persea americana</name>
    <name type="common">Avocado</name>
    <dbReference type="NCBI Taxonomy" id="3435"/>
    <lineage>
        <taxon>Eukaryota</taxon>
        <taxon>Viridiplantae</taxon>
        <taxon>Streptophyta</taxon>
        <taxon>Embryophyta</taxon>
        <taxon>Tracheophyta</taxon>
        <taxon>Spermatophyta</taxon>
        <taxon>Magnoliopsida</taxon>
        <taxon>Magnoliidae</taxon>
        <taxon>Laurales</taxon>
        <taxon>Lauraceae</taxon>
        <taxon>Persea</taxon>
    </lineage>
</organism>
<name>A0ACC2L6I2_PERAE</name>
<evidence type="ECO:0000313" key="2">
    <source>
        <dbReference type="Proteomes" id="UP001234297"/>
    </source>
</evidence>